<proteinExistence type="predicted"/>
<dbReference type="AlphaFoldDB" id="A0A382PFM5"/>
<evidence type="ECO:0008006" key="2">
    <source>
        <dbReference type="Google" id="ProtNLM"/>
    </source>
</evidence>
<sequence>MKSLLIKSVLTLVFATIVFGQGSRMGTSSSSQLQVVQGARHLSGGGAAATSVGMDAVYWNPAGLSMSENSVDVIFSNRSYIADISTNYFGVGSNLGSMGKMAFSVRTFDLGDINETTVYQPDGTGRVFTPSLFIVGGTFSKRLTDRTSVGATFNWLGESFGRVSANGMSLDIGVQYKTFMDIENLDVGFTIRNFGQPVTYGGEGLGVQAEAADSDRPQEYYKVDAASFDLPFTMDMSAGYSMSGMNFGATYTSNYYGTDEIKLMGSYGLMDLASFRVGYQTSMAAKEDDSIDWEYKNPFDGISFGGSLAIKSFIGLDVSVDYAFMPNEYFDTNQVIC</sequence>
<dbReference type="EMBL" id="UINC01106626">
    <property type="protein sequence ID" value="SVC71415.1"/>
    <property type="molecule type" value="Genomic_DNA"/>
</dbReference>
<accession>A0A382PFM5</accession>
<name>A0A382PFM5_9ZZZZ</name>
<organism evidence="1">
    <name type="scientific">marine metagenome</name>
    <dbReference type="NCBI Taxonomy" id="408172"/>
    <lineage>
        <taxon>unclassified sequences</taxon>
        <taxon>metagenomes</taxon>
        <taxon>ecological metagenomes</taxon>
    </lineage>
</organism>
<evidence type="ECO:0000313" key="1">
    <source>
        <dbReference type="EMBL" id="SVC71415.1"/>
    </source>
</evidence>
<dbReference type="NCBIfam" id="NF033709">
    <property type="entry name" value="PorV_fam"/>
    <property type="match status" value="1"/>
</dbReference>
<feature type="non-terminal residue" evidence="1">
    <location>
        <position position="337"/>
    </location>
</feature>
<dbReference type="Gene3D" id="2.40.160.60">
    <property type="entry name" value="Outer membrane protein transport protein (OMPP1/FadL/TodX)"/>
    <property type="match status" value="1"/>
</dbReference>
<reference evidence="1" key="1">
    <citation type="submission" date="2018-05" db="EMBL/GenBank/DDBJ databases">
        <authorList>
            <person name="Lanie J.A."/>
            <person name="Ng W.-L."/>
            <person name="Kazmierczak K.M."/>
            <person name="Andrzejewski T.M."/>
            <person name="Davidsen T.M."/>
            <person name="Wayne K.J."/>
            <person name="Tettelin H."/>
            <person name="Glass J.I."/>
            <person name="Rusch D."/>
            <person name="Podicherti R."/>
            <person name="Tsui H.-C.T."/>
            <person name="Winkler M.E."/>
        </authorList>
    </citation>
    <scope>NUCLEOTIDE SEQUENCE</scope>
</reference>
<protein>
    <recommendedName>
        <fullName evidence="2">PorV/PorQ family protein</fullName>
    </recommendedName>
</protein>
<gene>
    <name evidence="1" type="ORF">METZ01_LOCUS324269</name>
</gene>